<keyword evidence="2" id="KW-1133">Transmembrane helix</keyword>
<dbReference type="AlphaFoldDB" id="A0A544XCM4"/>
<accession>A0A544XCM4</accession>
<protein>
    <submittedName>
        <fullName evidence="3">Uncharacterized protein</fullName>
    </submittedName>
</protein>
<sequence length="76" mass="8296">MKHATQTPAPATGDGRRERVPEPGAGSARRRFRRGGSGQQSRGQRAGGQQARGQWAAWAFLVPVVVYLVAFYVYPL</sequence>
<feature type="region of interest" description="Disordered" evidence="1">
    <location>
        <begin position="1"/>
        <end position="49"/>
    </location>
</feature>
<reference evidence="3 4" key="1">
    <citation type="submission" date="2019-07" db="EMBL/GenBank/DDBJ databases">
        <title>Microbispora hainanensis DSM 45428.</title>
        <authorList>
            <person name="Thawai C."/>
        </authorList>
    </citation>
    <scope>NUCLEOTIDE SEQUENCE [LARGE SCALE GENOMIC DNA]</scope>
    <source>
        <strain evidence="3 4">DSM 45428</strain>
    </source>
</reference>
<keyword evidence="2" id="KW-0472">Membrane</keyword>
<keyword evidence="2" id="KW-0812">Transmembrane</keyword>
<name>A0A544XCM4_9ACTN</name>
<evidence type="ECO:0000313" key="3">
    <source>
        <dbReference type="EMBL" id="TQS02235.1"/>
    </source>
</evidence>
<dbReference type="EMBL" id="VIRM01000210">
    <property type="protein sequence ID" value="TQS02235.1"/>
    <property type="molecule type" value="Genomic_DNA"/>
</dbReference>
<comment type="caution">
    <text evidence="3">The sequence shown here is derived from an EMBL/GenBank/DDBJ whole genome shotgun (WGS) entry which is preliminary data.</text>
</comment>
<dbReference type="Proteomes" id="UP000316541">
    <property type="component" value="Unassembled WGS sequence"/>
</dbReference>
<organism evidence="3 4">
    <name type="scientific">Microbispora hainanensis</name>
    <dbReference type="NCBI Taxonomy" id="568844"/>
    <lineage>
        <taxon>Bacteria</taxon>
        <taxon>Bacillati</taxon>
        <taxon>Actinomycetota</taxon>
        <taxon>Actinomycetes</taxon>
        <taxon>Streptosporangiales</taxon>
        <taxon>Streptosporangiaceae</taxon>
        <taxon>Microbispora</taxon>
    </lineage>
</organism>
<gene>
    <name evidence="3" type="ORF">FLX08_40165</name>
</gene>
<feature type="transmembrane region" description="Helical" evidence="2">
    <location>
        <begin position="55"/>
        <end position="74"/>
    </location>
</feature>
<evidence type="ECO:0000256" key="2">
    <source>
        <dbReference type="SAM" id="Phobius"/>
    </source>
</evidence>
<feature type="non-terminal residue" evidence="3">
    <location>
        <position position="76"/>
    </location>
</feature>
<feature type="compositionally biased region" description="Low complexity" evidence="1">
    <location>
        <begin position="39"/>
        <end position="49"/>
    </location>
</feature>
<proteinExistence type="predicted"/>
<evidence type="ECO:0000256" key="1">
    <source>
        <dbReference type="SAM" id="MobiDB-lite"/>
    </source>
</evidence>
<evidence type="ECO:0000313" key="4">
    <source>
        <dbReference type="Proteomes" id="UP000316541"/>
    </source>
</evidence>